<keyword evidence="7 8" id="KW-0961">Cell wall biogenesis/degradation</keyword>
<keyword evidence="12" id="KW-1185">Reference proteome</keyword>
<dbReference type="STRING" id="1396821.SAMN05444515_101148"/>
<evidence type="ECO:0000256" key="5">
    <source>
        <dbReference type="ARBA" id="ARBA00023237"/>
    </source>
</evidence>
<feature type="region of interest" description="Disordered" evidence="9">
    <location>
        <begin position="448"/>
        <end position="474"/>
    </location>
</feature>
<evidence type="ECO:0000256" key="9">
    <source>
        <dbReference type="SAM" id="MobiDB-lite"/>
    </source>
</evidence>
<evidence type="ECO:0000256" key="2">
    <source>
        <dbReference type="ARBA" id="ARBA00010333"/>
    </source>
</evidence>
<dbReference type="InterPro" id="IPR008258">
    <property type="entry name" value="Transglycosylase_SLT_dom_1"/>
</dbReference>
<dbReference type="Pfam" id="PF00497">
    <property type="entry name" value="SBP_bac_3"/>
    <property type="match status" value="1"/>
</dbReference>
<dbReference type="EC" id="4.2.2.n1" evidence="8"/>
<dbReference type="GO" id="GO:0016998">
    <property type="term" value="P:cell wall macromolecule catabolic process"/>
    <property type="evidence" value="ECO:0007669"/>
    <property type="project" value="UniProtKB-UniRule"/>
</dbReference>
<comment type="function">
    <text evidence="8">Murein-degrading enzyme that degrades murein glycan strands and insoluble, high-molecular weight murein sacculi, with the concomitant formation of a 1,6-anhydromuramoyl product. Lytic transglycosylases (LTs) play an integral role in the metabolism of the peptidoglycan (PG) sacculus. Their lytic action creates space within the PG sacculus to allow for its expansion as well as for the insertion of various structures such as secretion systems and flagella.</text>
</comment>
<comment type="similarity">
    <text evidence="2">Belongs to the bacterial solute-binding protein 3 family.</text>
</comment>
<evidence type="ECO:0000256" key="4">
    <source>
        <dbReference type="ARBA" id="ARBA00023136"/>
    </source>
</evidence>
<dbReference type="CDD" id="cd13403">
    <property type="entry name" value="MLTF-like"/>
    <property type="match status" value="1"/>
</dbReference>
<dbReference type="HAMAP" id="MF_02016">
    <property type="entry name" value="MltF"/>
    <property type="match status" value="1"/>
</dbReference>
<keyword evidence="6 8" id="KW-0456">Lyase</keyword>
<dbReference type="Pfam" id="PF01464">
    <property type="entry name" value="SLT"/>
    <property type="match status" value="1"/>
</dbReference>
<dbReference type="EMBL" id="FOAA01000001">
    <property type="protein sequence ID" value="SEK22178.1"/>
    <property type="molecule type" value="Genomic_DNA"/>
</dbReference>
<dbReference type="Gene3D" id="1.10.530.10">
    <property type="match status" value="1"/>
</dbReference>
<dbReference type="SUPFAM" id="SSF53955">
    <property type="entry name" value="Lysozyme-like"/>
    <property type="match status" value="1"/>
</dbReference>
<evidence type="ECO:0000256" key="1">
    <source>
        <dbReference type="ARBA" id="ARBA00007734"/>
    </source>
</evidence>
<evidence type="ECO:0000313" key="12">
    <source>
        <dbReference type="Proteomes" id="UP000199256"/>
    </source>
</evidence>
<evidence type="ECO:0000259" key="10">
    <source>
        <dbReference type="SMART" id="SM00062"/>
    </source>
</evidence>
<dbReference type="GO" id="GO:0009279">
    <property type="term" value="C:cell outer membrane"/>
    <property type="evidence" value="ECO:0007669"/>
    <property type="project" value="UniProtKB-SubCell"/>
</dbReference>
<gene>
    <name evidence="8" type="primary">mltF</name>
    <name evidence="11" type="ORF">SAMN05444515_101148</name>
</gene>
<comment type="catalytic activity">
    <reaction evidence="8">
        <text>Exolytic cleavage of the (1-&gt;4)-beta-glycosidic linkage between N-acetylmuramic acid (MurNAc) and N-acetylglucosamine (GlcNAc) residues in peptidoglycan, from either the reducing or the non-reducing ends of the peptidoglycan chains, with concomitant formation of a 1,6-anhydrobond in the MurNAc residue.</text>
        <dbReference type="EC" id="4.2.2.n1"/>
    </reaction>
</comment>
<dbReference type="NCBIfam" id="NF008112">
    <property type="entry name" value="PRK10859.1"/>
    <property type="match status" value="1"/>
</dbReference>
<dbReference type="Proteomes" id="UP000199256">
    <property type="component" value="Unassembled WGS sequence"/>
</dbReference>
<organism evidence="11 12">
    <name type="scientific">Ectothiorhodospira marina</name>
    <dbReference type="NCBI Taxonomy" id="1396821"/>
    <lineage>
        <taxon>Bacteria</taxon>
        <taxon>Pseudomonadati</taxon>
        <taxon>Pseudomonadota</taxon>
        <taxon>Gammaproteobacteria</taxon>
        <taxon>Chromatiales</taxon>
        <taxon>Ectothiorhodospiraceae</taxon>
        <taxon>Ectothiorhodospira</taxon>
    </lineage>
</organism>
<dbReference type="PANTHER" id="PTHR35936">
    <property type="entry name" value="MEMBRANE-BOUND LYTIC MUREIN TRANSGLYCOSYLASE F"/>
    <property type="match status" value="1"/>
</dbReference>
<comment type="similarity">
    <text evidence="1">Belongs to the transglycosylase Slt family.</text>
</comment>
<comment type="domain">
    <text evidence="8">The N-terminal domain does not have lytic activity and probably modulates enzymatic activity. The C-terminal domain is the catalytic active domain.</text>
</comment>
<dbReference type="AlphaFoldDB" id="A0A1H7F860"/>
<feature type="active site" evidence="8">
    <location>
        <position position="304"/>
    </location>
</feature>
<name>A0A1H7F860_9GAMM</name>
<dbReference type="InterPro" id="IPR023346">
    <property type="entry name" value="Lysozyme-like_dom_sf"/>
</dbReference>
<comment type="caution">
    <text evidence="8">Lacks conserved residue(s) required for the propagation of feature annotation.</text>
</comment>
<feature type="domain" description="Solute-binding protein family 3/N-terminal" evidence="10">
    <location>
        <begin position="33"/>
        <end position="257"/>
    </location>
</feature>
<comment type="similarity">
    <text evidence="8">In the N-terminal section; belongs to the bacterial solute-binding protein 3 family.</text>
</comment>
<evidence type="ECO:0000256" key="3">
    <source>
        <dbReference type="ARBA" id="ARBA00022729"/>
    </source>
</evidence>
<keyword evidence="3 8" id="KW-0732">Signal</keyword>
<proteinExistence type="inferred from homology"/>
<dbReference type="GO" id="GO:0009253">
    <property type="term" value="P:peptidoglycan catabolic process"/>
    <property type="evidence" value="ECO:0007669"/>
    <property type="project" value="TreeGrafter"/>
</dbReference>
<comment type="subcellular location">
    <subcellularLocation>
        <location evidence="8">Cell outer membrane</location>
        <topology evidence="8">Peripheral membrane protein</topology>
    </subcellularLocation>
    <text evidence="8">Attached to the inner leaflet of the outer membrane.</text>
</comment>
<reference evidence="12" key="1">
    <citation type="submission" date="2016-10" db="EMBL/GenBank/DDBJ databases">
        <authorList>
            <person name="Varghese N."/>
            <person name="Submissions S."/>
        </authorList>
    </citation>
    <scope>NUCLEOTIDE SEQUENCE [LARGE SCALE GENOMIC DNA]</scope>
    <source>
        <strain evidence="12">DSM 241</strain>
    </source>
</reference>
<dbReference type="InterPro" id="IPR023703">
    <property type="entry name" value="MltF"/>
</dbReference>
<evidence type="ECO:0000256" key="7">
    <source>
        <dbReference type="ARBA" id="ARBA00023316"/>
    </source>
</evidence>
<comment type="similarity">
    <text evidence="8">In the C-terminal section; belongs to the transglycosylase Slt family.</text>
</comment>
<sequence>MEIVAFLLLVTMTLLFLFLRPVTELERVRAKGELVVATRIGNTTYQPWGNGTSGFEYDLASAFAEHLGVELRILVPDRFEAILPLVSAGRADMAAAGITITRPRLSQVRFGPRYMQVTEQLIYRSGGHRPESLADLDGRRILVVAGSSHAATLAQLQPLYPGLQWEAVVDATPEDLLRQVWEGEAELTVVDSMELAATLRFFPELRVALELSEPRPLAWAFKRNADSTLLKEAEVFFEQIREDGRLEQILERYFGHVEVLDYAGILTFMRRIQDRLGRFEPLFREAAEAHDMDWRLLAAISYQESHWDPRAISHTGVRGLMMLTRATAGQLGIQDRTDPRKSVFGGAEYFTHLRERLPDDIQEPDRTWMALAAYNVGLGHFYDARRITRAQGGDPDRWVDVMDHLPLLSQPQWHRQTRYGYARGWEPVHYVQNIRSFYDILTWLNGSHETPDEAPPPPPPRRGIAPLEILPPGL</sequence>
<protein>
    <recommendedName>
        <fullName evidence="8">Membrane-bound lytic murein transglycosylase F</fullName>
        <ecNumber evidence="8">4.2.2.n1</ecNumber>
    </recommendedName>
    <alternativeName>
        <fullName evidence="8">Murein lyase F</fullName>
    </alternativeName>
</protein>
<dbReference type="CDD" id="cd01009">
    <property type="entry name" value="PBP2_YfhD_N"/>
    <property type="match status" value="1"/>
</dbReference>
<dbReference type="SUPFAM" id="SSF53850">
    <property type="entry name" value="Periplasmic binding protein-like II"/>
    <property type="match status" value="1"/>
</dbReference>
<dbReference type="Gene3D" id="3.40.190.10">
    <property type="entry name" value="Periplasmic binding protein-like II"/>
    <property type="match status" value="2"/>
</dbReference>
<dbReference type="InterPro" id="IPR000189">
    <property type="entry name" value="Transglyc_AS"/>
</dbReference>
<evidence type="ECO:0000256" key="8">
    <source>
        <dbReference type="HAMAP-Rule" id="MF_02016"/>
    </source>
</evidence>
<feature type="region of interest" description="LT domain" evidence="8">
    <location>
        <begin position="258"/>
        <end position="474"/>
    </location>
</feature>
<dbReference type="GO" id="GO:0071555">
    <property type="term" value="P:cell wall organization"/>
    <property type="evidence" value="ECO:0007669"/>
    <property type="project" value="UniProtKB-KW"/>
</dbReference>
<keyword evidence="5 8" id="KW-0998">Cell outer membrane</keyword>
<accession>A0A1H7F860</accession>
<dbReference type="OrthoDB" id="9815002at2"/>
<dbReference type="PANTHER" id="PTHR35936:SF32">
    <property type="entry name" value="MEMBRANE-BOUND LYTIC MUREIN TRANSGLYCOSYLASE F"/>
    <property type="match status" value="1"/>
</dbReference>
<dbReference type="GO" id="GO:0008933">
    <property type="term" value="F:peptidoglycan lytic transglycosylase activity"/>
    <property type="evidence" value="ECO:0007669"/>
    <property type="project" value="UniProtKB-UniRule"/>
</dbReference>
<evidence type="ECO:0000256" key="6">
    <source>
        <dbReference type="ARBA" id="ARBA00023239"/>
    </source>
</evidence>
<dbReference type="SMART" id="SM00062">
    <property type="entry name" value="PBPb"/>
    <property type="match status" value="1"/>
</dbReference>
<evidence type="ECO:0000313" key="11">
    <source>
        <dbReference type="EMBL" id="SEK22178.1"/>
    </source>
</evidence>
<dbReference type="PROSITE" id="PS00922">
    <property type="entry name" value="TRANSGLYCOSYLASE"/>
    <property type="match status" value="1"/>
</dbReference>
<dbReference type="InterPro" id="IPR001638">
    <property type="entry name" value="Solute-binding_3/MltF_N"/>
</dbReference>
<keyword evidence="4 8" id="KW-0472">Membrane</keyword>